<feature type="compositionally biased region" description="Polar residues" evidence="2">
    <location>
        <begin position="34"/>
        <end position="50"/>
    </location>
</feature>
<dbReference type="KEGG" id="kne:92183320"/>
<dbReference type="Proteomes" id="UP001388673">
    <property type="component" value="Unassembled WGS sequence"/>
</dbReference>
<feature type="coiled-coil region" evidence="1">
    <location>
        <begin position="691"/>
        <end position="725"/>
    </location>
</feature>
<comment type="caution">
    <text evidence="4">The sequence shown here is derived from an EMBL/GenBank/DDBJ whole genome shotgun (WGS) entry which is preliminary data.</text>
</comment>
<reference evidence="4 5" key="1">
    <citation type="journal article" date="2024" name="bioRxiv">
        <title>Comparative genomics of Cryptococcus and Kwoniella reveals pathogenesis evolution and contrasting karyotype dynamics via intercentromeric recombination or chromosome fusion.</title>
        <authorList>
            <person name="Coelho M.A."/>
            <person name="David-Palma M."/>
            <person name="Shea T."/>
            <person name="Bowers K."/>
            <person name="McGinley-Smith S."/>
            <person name="Mohammad A.W."/>
            <person name="Gnirke A."/>
            <person name="Yurkov A.M."/>
            <person name="Nowrousian M."/>
            <person name="Sun S."/>
            <person name="Cuomo C.A."/>
            <person name="Heitman J."/>
        </authorList>
    </citation>
    <scope>NUCLEOTIDE SEQUENCE [LARGE SCALE GENOMIC DNA]</scope>
    <source>
        <strain evidence="4 5">CBS 13917</strain>
    </source>
</reference>
<evidence type="ECO:0008006" key="6">
    <source>
        <dbReference type="Google" id="ProtNLM"/>
    </source>
</evidence>
<feature type="compositionally biased region" description="Basic and acidic residues" evidence="2">
    <location>
        <begin position="312"/>
        <end position="322"/>
    </location>
</feature>
<feature type="compositionally biased region" description="Basic and acidic residues" evidence="2">
    <location>
        <begin position="407"/>
        <end position="416"/>
    </location>
</feature>
<feature type="region of interest" description="Disordered" evidence="2">
    <location>
        <begin position="361"/>
        <end position="416"/>
    </location>
</feature>
<accession>A0AAW0YJN1</accession>
<sequence>MLCDCLLTYSCCVLFVHWVTAFRFPADLHIPTTVTKPSPSSLHMDPNSTPARPGDHHLILPIRDLPASSTETERRRTTSTPPTPVPHSSVAMRPTASDNGISGIGVGGGSPRRGNSLRRKPVPTLHMPQPLPASSSSSAYPLPNDRLPSNHPFARPQPSPTGSMSSARTGKLEVPSGLGTPSGSGSRRWTPEDLGSRRTPPPPPQPPPAPPPQRKTVNNAAAPAIPPRNASRGQPQELEEAYSRSSTPGLSVEGSAPARRGRTDDDVSIVSNPFGRQQQLQPEQALQARLVSLSLDRPLPPLPNNGQETDPADVRERSEHFDHRHRRRRSVSADSPVLPTTPRDPRSETWDIAHEINVLDPGIAPPNSVKMSREASSGRAKLFRKDTHTLTEKDKGKSGKSGLSNEATKKGSKKDANVIGLEEEEFDVDRIPSKRRLWEAGTCFLKDEDGKLVCFGDFFPRSNVTVPLTPTTLNDKQNPATRDTSQRAPIPSSATEKTFSEGQQPKTNSNVDVPRATSDIAKPTPKTVIFFIRHFWCGQCQDYTFASLSLLDPVALEKAGIRVIIISNGSWKIIKTYKRLFKCPFPIYVDGPRRLYQLMGMTKMTNDFGPLFRGRAAYHQRAVPGQLVQSLTNIFRMPLANPGTLTQLGGEFILSPGWNCDFAHRMSTTSDHMEAPDVLRLAGCAHPTKSEVSAVELAESQREELERLETEMQEWRDSRNSELERIQKKKAARRGIPYKPSRHNSQISLSMDVDAELDHLDEDSAEMVSERTEADAPWVEEQEQFQVDKDELDARFERVMREEEERAKERVAAGELMLTRDRRDL</sequence>
<feature type="region of interest" description="Disordered" evidence="2">
    <location>
        <begin position="34"/>
        <end position="282"/>
    </location>
</feature>
<feature type="compositionally biased region" description="Polar residues" evidence="2">
    <location>
        <begin position="466"/>
        <end position="511"/>
    </location>
</feature>
<feature type="region of interest" description="Disordered" evidence="2">
    <location>
        <begin position="466"/>
        <end position="517"/>
    </location>
</feature>
<dbReference type="CDD" id="cd02970">
    <property type="entry name" value="PRX_like2"/>
    <property type="match status" value="1"/>
</dbReference>
<evidence type="ECO:0000313" key="4">
    <source>
        <dbReference type="EMBL" id="KAK8845349.1"/>
    </source>
</evidence>
<dbReference type="InterPro" id="IPR036249">
    <property type="entry name" value="Thioredoxin-like_sf"/>
</dbReference>
<feature type="compositionally biased region" description="Gly residues" evidence="2">
    <location>
        <begin position="102"/>
        <end position="111"/>
    </location>
</feature>
<feature type="region of interest" description="Disordered" evidence="2">
    <location>
        <begin position="296"/>
        <end position="349"/>
    </location>
</feature>
<dbReference type="PANTHER" id="PTHR28630">
    <property type="match status" value="1"/>
</dbReference>
<feature type="signal peptide" evidence="3">
    <location>
        <begin position="1"/>
        <end position="21"/>
    </location>
</feature>
<feature type="compositionally biased region" description="Low complexity" evidence="2">
    <location>
        <begin position="218"/>
        <end position="230"/>
    </location>
</feature>
<feature type="chain" id="PRO_5043866943" description="Thioredoxin domain-containing protein" evidence="3">
    <location>
        <begin position="22"/>
        <end position="825"/>
    </location>
</feature>
<dbReference type="EMBL" id="JBCAWK010000012">
    <property type="protein sequence ID" value="KAK8845349.1"/>
    <property type="molecule type" value="Genomic_DNA"/>
</dbReference>
<dbReference type="RefSeq" id="XP_066800157.1">
    <property type="nucleotide sequence ID" value="XM_066949149.1"/>
</dbReference>
<gene>
    <name evidence="4" type="ORF">IAR55_006062</name>
</gene>
<dbReference type="Pfam" id="PF13911">
    <property type="entry name" value="AhpC-TSA_2"/>
    <property type="match status" value="1"/>
</dbReference>
<dbReference type="InterPro" id="IPR032801">
    <property type="entry name" value="PXL2A/B/C"/>
</dbReference>
<proteinExistence type="predicted"/>
<dbReference type="AlphaFoldDB" id="A0AAW0YJN1"/>
<feature type="compositionally biased region" description="Pro residues" evidence="2">
    <location>
        <begin position="199"/>
        <end position="213"/>
    </location>
</feature>
<dbReference type="Gene3D" id="3.40.30.10">
    <property type="entry name" value="Glutaredoxin"/>
    <property type="match status" value="1"/>
</dbReference>
<name>A0AAW0YJN1_9TREE</name>
<evidence type="ECO:0000256" key="1">
    <source>
        <dbReference type="SAM" id="Coils"/>
    </source>
</evidence>
<organism evidence="4 5">
    <name type="scientific">Kwoniella newhampshirensis</name>
    <dbReference type="NCBI Taxonomy" id="1651941"/>
    <lineage>
        <taxon>Eukaryota</taxon>
        <taxon>Fungi</taxon>
        <taxon>Dikarya</taxon>
        <taxon>Basidiomycota</taxon>
        <taxon>Agaricomycotina</taxon>
        <taxon>Tremellomycetes</taxon>
        <taxon>Tremellales</taxon>
        <taxon>Cryptococcaceae</taxon>
        <taxon>Kwoniella</taxon>
    </lineage>
</organism>
<keyword evidence="3" id="KW-0732">Signal</keyword>
<feature type="region of interest" description="Disordered" evidence="2">
    <location>
        <begin position="766"/>
        <end position="786"/>
    </location>
</feature>
<feature type="compositionally biased region" description="Low complexity" evidence="2">
    <location>
        <begin position="132"/>
        <end position="143"/>
    </location>
</feature>
<evidence type="ECO:0000256" key="3">
    <source>
        <dbReference type="SAM" id="SignalP"/>
    </source>
</evidence>
<protein>
    <recommendedName>
        <fullName evidence="6">Thioredoxin domain-containing protein</fullName>
    </recommendedName>
</protein>
<evidence type="ECO:0000313" key="5">
    <source>
        <dbReference type="Proteomes" id="UP001388673"/>
    </source>
</evidence>
<evidence type="ECO:0000256" key="2">
    <source>
        <dbReference type="SAM" id="MobiDB-lite"/>
    </source>
</evidence>
<dbReference type="GeneID" id="92183320"/>
<feature type="compositionally biased region" description="Basic and acidic residues" evidence="2">
    <location>
        <begin position="383"/>
        <end position="397"/>
    </location>
</feature>
<feature type="compositionally biased region" description="Low complexity" evidence="2">
    <location>
        <begin position="175"/>
        <end position="186"/>
    </location>
</feature>
<feature type="region of interest" description="Disordered" evidence="2">
    <location>
        <begin position="803"/>
        <end position="825"/>
    </location>
</feature>
<keyword evidence="5" id="KW-1185">Reference proteome</keyword>
<keyword evidence="1" id="KW-0175">Coiled coil</keyword>
<dbReference type="SUPFAM" id="SSF52833">
    <property type="entry name" value="Thioredoxin-like"/>
    <property type="match status" value="1"/>
</dbReference>
<dbReference type="PANTHER" id="PTHR28630:SF3">
    <property type="entry name" value="PEROXIREDOXIN-LIKE 2C"/>
    <property type="match status" value="1"/>
</dbReference>